<accession>A0AAV3Y373</accession>
<dbReference type="AlphaFoldDB" id="A0AAV3Y373"/>
<evidence type="ECO:0000313" key="2">
    <source>
        <dbReference type="Proteomes" id="UP000735302"/>
    </source>
</evidence>
<reference evidence="1 2" key="1">
    <citation type="journal article" date="2021" name="Elife">
        <title>Chloroplast acquisition without the gene transfer in kleptoplastic sea slugs, Plakobranchus ocellatus.</title>
        <authorList>
            <person name="Maeda T."/>
            <person name="Takahashi S."/>
            <person name="Yoshida T."/>
            <person name="Shimamura S."/>
            <person name="Takaki Y."/>
            <person name="Nagai Y."/>
            <person name="Toyoda A."/>
            <person name="Suzuki Y."/>
            <person name="Arimoto A."/>
            <person name="Ishii H."/>
            <person name="Satoh N."/>
            <person name="Nishiyama T."/>
            <person name="Hasebe M."/>
            <person name="Maruyama T."/>
            <person name="Minagawa J."/>
            <person name="Obokata J."/>
            <person name="Shigenobu S."/>
        </authorList>
    </citation>
    <scope>NUCLEOTIDE SEQUENCE [LARGE SCALE GENOMIC DNA]</scope>
</reference>
<sequence length="89" mass="9780">MVNHFDALENSTSSFRTAARLASGRFRPGSLNPTYFSVSCLSALKRLKICSDLLTFPHPSLNVRDARPRPDINPHGGDPCLVQKALATR</sequence>
<name>A0AAV3Y373_9GAST</name>
<gene>
    <name evidence="1" type="ORF">PoB_000317400</name>
</gene>
<dbReference type="EMBL" id="BLXT01000403">
    <property type="protein sequence ID" value="GFN76668.1"/>
    <property type="molecule type" value="Genomic_DNA"/>
</dbReference>
<organism evidence="1 2">
    <name type="scientific">Plakobranchus ocellatus</name>
    <dbReference type="NCBI Taxonomy" id="259542"/>
    <lineage>
        <taxon>Eukaryota</taxon>
        <taxon>Metazoa</taxon>
        <taxon>Spiralia</taxon>
        <taxon>Lophotrochozoa</taxon>
        <taxon>Mollusca</taxon>
        <taxon>Gastropoda</taxon>
        <taxon>Heterobranchia</taxon>
        <taxon>Euthyneura</taxon>
        <taxon>Panpulmonata</taxon>
        <taxon>Sacoglossa</taxon>
        <taxon>Placobranchoidea</taxon>
        <taxon>Plakobranchidae</taxon>
        <taxon>Plakobranchus</taxon>
    </lineage>
</organism>
<proteinExistence type="predicted"/>
<protein>
    <submittedName>
        <fullName evidence="1">Uncharacterized protein</fullName>
    </submittedName>
</protein>
<evidence type="ECO:0000313" key="1">
    <source>
        <dbReference type="EMBL" id="GFN76668.1"/>
    </source>
</evidence>
<dbReference type="Proteomes" id="UP000735302">
    <property type="component" value="Unassembled WGS sequence"/>
</dbReference>
<keyword evidence="2" id="KW-1185">Reference proteome</keyword>
<comment type="caution">
    <text evidence="1">The sequence shown here is derived from an EMBL/GenBank/DDBJ whole genome shotgun (WGS) entry which is preliminary data.</text>
</comment>